<dbReference type="RefSeq" id="WP_212684745.1">
    <property type="nucleotide sequence ID" value="NZ_CP114197.1"/>
</dbReference>
<proteinExistence type="predicted"/>
<geneLocation type="plasmid" evidence="1 2">
    <name>pHLB</name>
</geneLocation>
<name>A0AA47JNC7_VIBPH</name>
<evidence type="ECO:0000313" key="1">
    <source>
        <dbReference type="EMBL" id="WAT93858.1"/>
    </source>
</evidence>
<protein>
    <submittedName>
        <fullName evidence="1">Uncharacterized protein</fullName>
    </submittedName>
</protein>
<dbReference type="Proteomes" id="UP001156560">
    <property type="component" value="Plasmid pHLB"/>
</dbReference>
<gene>
    <name evidence="1" type="ORF">O1Q84_27115</name>
</gene>
<keyword evidence="1" id="KW-0614">Plasmid</keyword>
<sequence>METQSTSGRIMRGYGQVLDKTLDHQVREVWNGVTGWVGVEAGHLLTG</sequence>
<reference evidence="1" key="1">
    <citation type="submission" date="2023-06" db="EMBL/GenBank/DDBJ databases">
        <title>Vibrio parahaemolyticus become highly virulent by producing novel Tc toxins.</title>
        <authorList>
            <person name="Yang F."/>
            <person name="You Y."/>
            <person name="Lai Q."/>
            <person name="Xu L."/>
            <person name="Li F."/>
        </authorList>
    </citation>
    <scope>NUCLEOTIDE SEQUENCE</scope>
    <source>
        <strain evidence="1">Vp-HL-202005</strain>
        <plasmid evidence="1">pHLB</plasmid>
    </source>
</reference>
<dbReference type="EMBL" id="CP114197">
    <property type="protein sequence ID" value="WAT93858.1"/>
    <property type="molecule type" value="Genomic_DNA"/>
</dbReference>
<dbReference type="AlphaFoldDB" id="A0AA47JNC7"/>
<organism evidence="1 2">
    <name type="scientific">Vibrio parahaemolyticus</name>
    <dbReference type="NCBI Taxonomy" id="670"/>
    <lineage>
        <taxon>Bacteria</taxon>
        <taxon>Pseudomonadati</taxon>
        <taxon>Pseudomonadota</taxon>
        <taxon>Gammaproteobacteria</taxon>
        <taxon>Vibrionales</taxon>
        <taxon>Vibrionaceae</taxon>
        <taxon>Vibrio</taxon>
    </lineage>
</organism>
<accession>A0AA47JNC7</accession>
<evidence type="ECO:0000313" key="2">
    <source>
        <dbReference type="Proteomes" id="UP001156560"/>
    </source>
</evidence>